<sequence>MVKVFYGLSMRKFWCILLMAQMLSVGAETLRVMQLNVWNSGYGVPGARVMIGDEIKKHRPDIVFLCECVKDRIVDDLLAQLKSADLQYYGSRLDGANQVISRFPIVQEALLPSAYKAVLNPDNGQKIVAYSVHLNYRNYACYLPRGYSGETWKKLFEPVTDLEKIVAMNLASGRPEAIRAITADARAHIAAGDIVVLGGDFNEPSWRDWGEETKNLYDHNGTVISWHSTALLEKNGFRDSYRELYPNPVTHPGFTYPCDNSAVSAGRLSWAPEADERDRIDFIFYHPGKLKLERVILLGPQGMIKHGERDLTPTADPVSSPKDGRWSSDHRGNLADFVYSEAVVE</sequence>
<keyword evidence="3" id="KW-0255">Endonuclease</keyword>
<dbReference type="InterPro" id="IPR036691">
    <property type="entry name" value="Endo/exonu/phosph_ase_sf"/>
</dbReference>
<comment type="caution">
    <text evidence="3">The sequence shown here is derived from an EMBL/GenBank/DDBJ whole genome shotgun (WGS) entry which is preliminary data.</text>
</comment>
<evidence type="ECO:0000313" key="3">
    <source>
        <dbReference type="EMBL" id="MST97534.1"/>
    </source>
</evidence>
<proteinExistence type="predicted"/>
<dbReference type="SUPFAM" id="SSF56219">
    <property type="entry name" value="DNase I-like"/>
    <property type="match status" value="1"/>
</dbReference>
<dbReference type="GO" id="GO:0004527">
    <property type="term" value="F:exonuclease activity"/>
    <property type="evidence" value="ECO:0007669"/>
    <property type="project" value="UniProtKB-KW"/>
</dbReference>
<dbReference type="InterPro" id="IPR005135">
    <property type="entry name" value="Endo/exonuclease/phosphatase"/>
</dbReference>
<keyword evidence="3" id="KW-0269">Exonuclease</keyword>
<dbReference type="GO" id="GO:0004519">
    <property type="term" value="F:endonuclease activity"/>
    <property type="evidence" value="ECO:0007669"/>
    <property type="project" value="UniProtKB-KW"/>
</dbReference>
<evidence type="ECO:0000256" key="1">
    <source>
        <dbReference type="SAM" id="MobiDB-lite"/>
    </source>
</evidence>
<accession>A0A844G3I6</accession>
<dbReference type="Gene3D" id="3.60.10.10">
    <property type="entry name" value="Endonuclease/exonuclease/phosphatase"/>
    <property type="match status" value="1"/>
</dbReference>
<reference evidence="3 4" key="1">
    <citation type="submission" date="2019-08" db="EMBL/GenBank/DDBJ databases">
        <title>In-depth cultivation of the pig gut microbiome towards novel bacterial diversity and tailored functional studies.</title>
        <authorList>
            <person name="Wylensek D."/>
            <person name="Hitch T.C.A."/>
            <person name="Clavel T."/>
        </authorList>
    </citation>
    <scope>NUCLEOTIDE SEQUENCE [LARGE SCALE GENOMIC DNA]</scope>
    <source>
        <strain evidence="3 4">BBE-744-WT-12</strain>
    </source>
</reference>
<evidence type="ECO:0000313" key="4">
    <source>
        <dbReference type="Proteomes" id="UP000435649"/>
    </source>
</evidence>
<dbReference type="AlphaFoldDB" id="A0A844G3I6"/>
<keyword evidence="3" id="KW-0540">Nuclease</keyword>
<keyword evidence="4" id="KW-1185">Reference proteome</keyword>
<keyword evidence="3" id="KW-0378">Hydrolase</keyword>
<dbReference type="PANTHER" id="PTHR41349">
    <property type="match status" value="1"/>
</dbReference>
<dbReference type="PANTHER" id="PTHR41349:SF1">
    <property type="entry name" value="PROTEIN CBG08683"/>
    <property type="match status" value="1"/>
</dbReference>
<dbReference type="EMBL" id="VUNS01000010">
    <property type="protein sequence ID" value="MST97534.1"/>
    <property type="molecule type" value="Genomic_DNA"/>
</dbReference>
<dbReference type="RefSeq" id="WP_154418460.1">
    <property type="nucleotide sequence ID" value="NZ_VUNS01000010.1"/>
</dbReference>
<organism evidence="3 4">
    <name type="scientific">Victivallis lenta</name>
    <dbReference type="NCBI Taxonomy" id="2606640"/>
    <lineage>
        <taxon>Bacteria</taxon>
        <taxon>Pseudomonadati</taxon>
        <taxon>Lentisphaerota</taxon>
        <taxon>Lentisphaeria</taxon>
        <taxon>Victivallales</taxon>
        <taxon>Victivallaceae</taxon>
        <taxon>Victivallis</taxon>
    </lineage>
</organism>
<name>A0A844G3I6_9BACT</name>
<evidence type="ECO:0000259" key="2">
    <source>
        <dbReference type="Pfam" id="PF03372"/>
    </source>
</evidence>
<dbReference type="Proteomes" id="UP000435649">
    <property type="component" value="Unassembled WGS sequence"/>
</dbReference>
<protein>
    <submittedName>
        <fullName evidence="3">Endonuclease/exonuclease/phosphatase family protein</fullName>
    </submittedName>
</protein>
<feature type="region of interest" description="Disordered" evidence="1">
    <location>
        <begin position="306"/>
        <end position="329"/>
    </location>
</feature>
<gene>
    <name evidence="3" type="ORF">FYJ85_10840</name>
</gene>
<feature type="domain" description="Endonuclease/exonuclease/phosphatase" evidence="2">
    <location>
        <begin position="33"/>
        <end position="330"/>
    </location>
</feature>
<dbReference type="Pfam" id="PF03372">
    <property type="entry name" value="Exo_endo_phos"/>
    <property type="match status" value="1"/>
</dbReference>